<comment type="caution">
    <text evidence="2">The sequence shown here is derived from an EMBL/GenBank/DDBJ whole genome shotgun (WGS) entry which is preliminary data.</text>
</comment>
<accession>A0A7J5ZD45</accession>
<dbReference type="PANTHER" id="PTHR23122">
    <property type="entry name" value="MEMBRANE-ASSOCIATED GUANYLATE KINASE MAGUK"/>
    <property type="match status" value="1"/>
</dbReference>
<evidence type="ECO:0000259" key="1">
    <source>
        <dbReference type="PROSITE" id="PS51022"/>
    </source>
</evidence>
<protein>
    <recommendedName>
        <fullName evidence="1">L27 domain-containing protein</fullName>
    </recommendedName>
</protein>
<dbReference type="InterPro" id="IPR004172">
    <property type="entry name" value="L27_dom"/>
</dbReference>
<gene>
    <name evidence="2" type="ORF">F7725_011838</name>
</gene>
<organism evidence="2 3">
    <name type="scientific">Dissostichus mawsoni</name>
    <name type="common">Antarctic cod</name>
    <dbReference type="NCBI Taxonomy" id="36200"/>
    <lineage>
        <taxon>Eukaryota</taxon>
        <taxon>Metazoa</taxon>
        <taxon>Chordata</taxon>
        <taxon>Craniata</taxon>
        <taxon>Vertebrata</taxon>
        <taxon>Euteleostomi</taxon>
        <taxon>Actinopterygii</taxon>
        <taxon>Neopterygii</taxon>
        <taxon>Teleostei</taxon>
        <taxon>Neoteleostei</taxon>
        <taxon>Acanthomorphata</taxon>
        <taxon>Eupercaria</taxon>
        <taxon>Perciformes</taxon>
        <taxon>Notothenioidei</taxon>
        <taxon>Nototheniidae</taxon>
        <taxon>Dissostichus</taxon>
    </lineage>
</organism>
<dbReference type="EMBL" id="JAAKFY010000004">
    <property type="protein sequence ID" value="KAF3858637.1"/>
    <property type="molecule type" value="Genomic_DNA"/>
</dbReference>
<dbReference type="SUPFAM" id="SSF101288">
    <property type="entry name" value="L27 domain"/>
    <property type="match status" value="1"/>
</dbReference>
<dbReference type="InterPro" id="IPR036892">
    <property type="entry name" value="L27_dom_sf"/>
</dbReference>
<proteinExistence type="predicted"/>
<dbReference type="Gene3D" id="1.10.287.650">
    <property type="entry name" value="L27 domain"/>
    <property type="match status" value="1"/>
</dbReference>
<dbReference type="InterPro" id="IPR050716">
    <property type="entry name" value="MAGUK"/>
</dbReference>
<dbReference type="Gene3D" id="2.30.42.10">
    <property type="match status" value="1"/>
</dbReference>
<name>A0A7J5ZD45_DISMA</name>
<keyword evidence="3" id="KW-1185">Reference proteome</keyword>
<evidence type="ECO:0000313" key="3">
    <source>
        <dbReference type="Proteomes" id="UP000518266"/>
    </source>
</evidence>
<reference evidence="2 3" key="1">
    <citation type="submission" date="2020-03" db="EMBL/GenBank/DDBJ databases">
        <title>Dissostichus mawsoni Genome sequencing and assembly.</title>
        <authorList>
            <person name="Park H."/>
        </authorList>
    </citation>
    <scope>NUCLEOTIDE SEQUENCE [LARGE SCALE GENOMIC DNA]</scope>
    <source>
        <strain evidence="2">DM0001</strain>
        <tissue evidence="2">Muscle</tissue>
    </source>
</reference>
<dbReference type="InterPro" id="IPR036034">
    <property type="entry name" value="PDZ_sf"/>
</dbReference>
<dbReference type="OrthoDB" id="8943601at2759"/>
<evidence type="ECO:0000313" key="2">
    <source>
        <dbReference type="EMBL" id="KAF3858637.1"/>
    </source>
</evidence>
<dbReference type="PROSITE" id="PS51022">
    <property type="entry name" value="L27"/>
    <property type="match status" value="1"/>
</dbReference>
<sequence length="196" mass="22149">MSRGKLFAGILTGSFCRCSLKQMKQKSDENAEPNRKQRWVQSVAGYQVQELCSLVYVFCCSCRRVQTAIFSDVWNRIHERLKRFEKRSPIPVQEHAASLASELAEELTNQGWTDEIKELVGLFSQPDFKSPVCHDAVAQRTFEPTLPPIPDTVLEDDEDSVKIVSLVKTKDPLGATIKMDKSTGTIVVARIMRRCS</sequence>
<dbReference type="Proteomes" id="UP000518266">
    <property type="component" value="Unassembled WGS sequence"/>
</dbReference>
<dbReference type="AlphaFoldDB" id="A0A7J5ZD45"/>
<feature type="domain" description="L27" evidence="1">
    <location>
        <begin position="89"/>
        <end position="145"/>
    </location>
</feature>